<dbReference type="HOGENOM" id="CLU_2912187_0_0_10"/>
<protein>
    <submittedName>
        <fullName evidence="1">Uncharacterized protein</fullName>
    </submittedName>
</protein>
<reference evidence="2" key="1">
    <citation type="journal article" date="2013" name="Stand. Genomic Sci.">
        <title>Complete genome sequence of the bile-resistant pigment-producing anaerobe Alistipes finegoldii type strain (AHN2437(T)).</title>
        <authorList>
            <person name="Mavromatis K."/>
            <person name="Stackebrandt E."/>
            <person name="Munk C."/>
            <person name="Lapidus A."/>
            <person name="Nolan M."/>
            <person name="Lucas S."/>
            <person name="Hammon N."/>
            <person name="Deshpande S."/>
            <person name="Cheng J.F."/>
            <person name="Tapia R."/>
            <person name="Goodwin L.A."/>
            <person name="Pitluck S."/>
            <person name="Liolios K."/>
            <person name="Pagani I."/>
            <person name="Ivanova N."/>
            <person name="Mikhailova N."/>
            <person name="Huntemann M."/>
            <person name="Pati A."/>
            <person name="Chen A."/>
            <person name="Palaniappan K."/>
            <person name="Land M."/>
            <person name="Hauser L."/>
            <person name="Rohde M."/>
            <person name="Gronow S."/>
            <person name="Goker M."/>
            <person name="Detter J.C."/>
            <person name="Bristow J."/>
            <person name="Eisen J.A."/>
            <person name="Markowitz V."/>
            <person name="Hugenholtz P."/>
            <person name="Kyrpides N.C."/>
            <person name="Klenk H.P."/>
            <person name="Woyke T."/>
        </authorList>
    </citation>
    <scope>NUCLEOTIDE SEQUENCE</scope>
    <source>
        <strain evidence="2">DSM 17242 / JCM 16770 / AHN 2437 / CCUG 46020 / CIP 107999</strain>
    </source>
</reference>
<dbReference type="AlphaFoldDB" id="I3YJP8"/>
<sequence length="61" mass="7127">MVSTKKGTSNIIQSTFTKRKNHSSYLSPAQTLLIYCCLPYRKYNHYRTNHTEEVAYTVILL</sequence>
<proteinExistence type="predicted"/>
<gene>
    <name evidence="1" type="ordered locus">Alfi_0844</name>
</gene>
<name>I3YJP8_ALIFI</name>
<organism evidence="1 2">
    <name type="scientific">Alistipes finegoldii (strain DSM 17242 / JCM 16770 / CCUG 46020 / CIP 107999 / KCTC 15236 / AHN 2437)</name>
    <dbReference type="NCBI Taxonomy" id="679935"/>
    <lineage>
        <taxon>Bacteria</taxon>
        <taxon>Pseudomonadati</taxon>
        <taxon>Bacteroidota</taxon>
        <taxon>Bacteroidia</taxon>
        <taxon>Bacteroidales</taxon>
        <taxon>Rikenellaceae</taxon>
        <taxon>Alistipes</taxon>
    </lineage>
</organism>
<evidence type="ECO:0000313" key="2">
    <source>
        <dbReference type="Proteomes" id="UP000006052"/>
    </source>
</evidence>
<dbReference type="KEGG" id="afd:Alfi_0844"/>
<dbReference type="EMBL" id="CP003274">
    <property type="protein sequence ID" value="AFL77216.1"/>
    <property type="molecule type" value="Genomic_DNA"/>
</dbReference>
<dbReference type="Proteomes" id="UP000006052">
    <property type="component" value="Chromosome"/>
</dbReference>
<evidence type="ECO:0000313" key="1">
    <source>
        <dbReference type="EMBL" id="AFL77216.1"/>
    </source>
</evidence>
<accession>I3YJP8</accession>